<dbReference type="PANTHER" id="PTHR33601:SF21">
    <property type="entry name" value="PROTEIN LITTLE ZIPPER 1-LIKE"/>
    <property type="match status" value="1"/>
</dbReference>
<name>A0A834TUK6_9FABA</name>
<dbReference type="EMBL" id="JAAIUW010000006">
    <property type="protein sequence ID" value="KAF7828353.1"/>
    <property type="molecule type" value="Genomic_DNA"/>
</dbReference>
<reference evidence="1" key="1">
    <citation type="submission" date="2020-09" db="EMBL/GenBank/DDBJ databases">
        <title>Genome-Enabled Discovery of Anthraquinone Biosynthesis in Senna tora.</title>
        <authorList>
            <person name="Kang S.-H."/>
            <person name="Pandey R.P."/>
            <person name="Lee C.-M."/>
            <person name="Sim J.-S."/>
            <person name="Jeong J.-T."/>
            <person name="Choi B.-S."/>
            <person name="Jung M."/>
            <person name="Ginzburg D."/>
            <person name="Zhao K."/>
            <person name="Won S.Y."/>
            <person name="Oh T.-J."/>
            <person name="Yu Y."/>
            <person name="Kim N.-H."/>
            <person name="Lee O.R."/>
            <person name="Lee T.-H."/>
            <person name="Bashyal P."/>
            <person name="Kim T.-S."/>
            <person name="Lee W.-H."/>
            <person name="Kawkins C."/>
            <person name="Kim C.-K."/>
            <person name="Kim J.S."/>
            <person name="Ahn B.O."/>
            <person name="Rhee S.Y."/>
            <person name="Sohng J.K."/>
        </authorList>
    </citation>
    <scope>NUCLEOTIDE SEQUENCE</scope>
    <source>
        <tissue evidence="1">Leaf</tissue>
    </source>
</reference>
<comment type="caution">
    <text evidence="1">The sequence shown here is derived from an EMBL/GenBank/DDBJ whole genome shotgun (WGS) entry which is preliminary data.</text>
</comment>
<evidence type="ECO:0000313" key="1">
    <source>
        <dbReference type="EMBL" id="KAF7828353.1"/>
    </source>
</evidence>
<dbReference type="PANTHER" id="PTHR33601">
    <property type="entry name" value="PROTEIN LITTLE ZIPPER 4"/>
    <property type="match status" value="1"/>
</dbReference>
<gene>
    <name evidence="1" type="ORF">G2W53_019517</name>
</gene>
<sequence length="150" mass="16881">MAAKDMELKNLKLFLENQIISEENKKLRNKANHLHQENLILMNPEKVRNRPSPSRATLVLGLPNTCEMRGFEGVESEMNLEKEGEEKSVGVGILEVEEGLGRQEKATRAMAGGASNPKGLGWRKYLTASLSFINRPDIEFIIYIHNIHGI</sequence>
<protein>
    <submittedName>
        <fullName evidence="1">Protein LITTLE ZIPPER 2-like isoform X1</fullName>
    </submittedName>
</protein>
<dbReference type="Proteomes" id="UP000634136">
    <property type="component" value="Unassembled WGS sequence"/>
</dbReference>
<proteinExistence type="predicted"/>
<dbReference type="OrthoDB" id="1918054at2759"/>
<evidence type="ECO:0000313" key="2">
    <source>
        <dbReference type="Proteomes" id="UP000634136"/>
    </source>
</evidence>
<dbReference type="AlphaFoldDB" id="A0A834TUK6"/>
<organism evidence="1 2">
    <name type="scientific">Senna tora</name>
    <dbReference type="NCBI Taxonomy" id="362788"/>
    <lineage>
        <taxon>Eukaryota</taxon>
        <taxon>Viridiplantae</taxon>
        <taxon>Streptophyta</taxon>
        <taxon>Embryophyta</taxon>
        <taxon>Tracheophyta</taxon>
        <taxon>Spermatophyta</taxon>
        <taxon>Magnoliopsida</taxon>
        <taxon>eudicotyledons</taxon>
        <taxon>Gunneridae</taxon>
        <taxon>Pentapetalae</taxon>
        <taxon>rosids</taxon>
        <taxon>fabids</taxon>
        <taxon>Fabales</taxon>
        <taxon>Fabaceae</taxon>
        <taxon>Caesalpinioideae</taxon>
        <taxon>Cassia clade</taxon>
        <taxon>Senna</taxon>
    </lineage>
</organism>
<keyword evidence="2" id="KW-1185">Reference proteome</keyword>
<dbReference type="InterPro" id="IPR039312">
    <property type="entry name" value="ZPR"/>
</dbReference>
<accession>A0A834TUK6</accession>